<name>K0CH13_ALCDB</name>
<keyword evidence="5" id="KW-1185">Reference proteome</keyword>
<sequence length="509" mass="57166">MRRIRETLRLHLQADLSYNEIGRALKISKSVAGKYVSLARAAGIDWVVAQTLTDEELESRLYRPALPRSSHQLSPDFALVHQELKRAGVTLQLLWEEYARSLVGAGQQAYKYTSFCVKYRAWALGLKRSMRQTHIAGEKLFVDYAGQTVALIDAATGEIAAAQIFVATLGASNYTYACATARQTTADWIGAQVRALEFFGGVPRLIVPDQARALIKSPDRYDPEPNRLYDEFATHYGCALLAARPAHPRDKPKVENAVLVVERWILARLRNRRFFSLDELNRAIAALLVDLNQRPFKKLPGCRRSAFETLDAPALRPLPAQRFEACLWKSAKVNIDYHVEFDGHYYSVPHALVRTTVELRVSASLVECFAANQRVACHALSHRKGAHTTIAEHMPASHRAHLEWTPQKLIDWGRRIGVSAAAVVTWQLEHRPHPEQGYRACLGLQRLAREYTPARLEAACARALAIRAPTYRSVASILKNGLDRQPALFATTSTPLPTHENVRGPDYYH</sequence>
<dbReference type="Pfam" id="PF22483">
    <property type="entry name" value="Mu-transpos_C_2"/>
    <property type="match status" value="1"/>
</dbReference>
<proteinExistence type="inferred from homology"/>
<dbReference type="PROSITE" id="PS50994">
    <property type="entry name" value="INTEGRASE"/>
    <property type="match status" value="1"/>
</dbReference>
<dbReference type="InterPro" id="IPR012337">
    <property type="entry name" value="RNaseH-like_sf"/>
</dbReference>
<dbReference type="PANTHER" id="PTHR35004:SF8">
    <property type="entry name" value="TRANSPOSASE RV3428C-RELATED"/>
    <property type="match status" value="1"/>
</dbReference>
<dbReference type="Gene3D" id="3.30.420.10">
    <property type="entry name" value="Ribonuclease H-like superfamily/Ribonuclease H"/>
    <property type="match status" value="1"/>
</dbReference>
<dbReference type="eggNOG" id="COG4584">
    <property type="taxonomic scope" value="Bacteria"/>
</dbReference>
<dbReference type="HOGENOM" id="CLU_020626_11_0_6"/>
<accession>K0CH13</accession>
<evidence type="ECO:0000313" key="4">
    <source>
        <dbReference type="EMBL" id="AFT71042.1"/>
    </source>
</evidence>
<dbReference type="KEGG" id="adi:B5T_02774"/>
<dbReference type="NCBIfam" id="NF033546">
    <property type="entry name" value="transpos_IS21"/>
    <property type="match status" value="1"/>
</dbReference>
<feature type="domain" description="HTH IS408-type" evidence="2">
    <location>
        <begin position="4"/>
        <end position="84"/>
    </location>
</feature>
<dbReference type="GO" id="GO:0015074">
    <property type="term" value="P:DNA integration"/>
    <property type="evidence" value="ECO:0007669"/>
    <property type="project" value="InterPro"/>
</dbReference>
<dbReference type="PANTHER" id="PTHR35004">
    <property type="entry name" value="TRANSPOSASE RV3428C-RELATED"/>
    <property type="match status" value="1"/>
</dbReference>
<evidence type="ECO:0000259" key="2">
    <source>
        <dbReference type="PROSITE" id="PS50532"/>
    </source>
</evidence>
<evidence type="ECO:0000256" key="1">
    <source>
        <dbReference type="ARBA" id="ARBA00009277"/>
    </source>
</evidence>
<dbReference type="SUPFAM" id="SSF53098">
    <property type="entry name" value="Ribonuclease H-like"/>
    <property type="match status" value="1"/>
</dbReference>
<dbReference type="GO" id="GO:0003676">
    <property type="term" value="F:nucleic acid binding"/>
    <property type="evidence" value="ECO:0007669"/>
    <property type="project" value="InterPro"/>
</dbReference>
<dbReference type="EMBL" id="CP003466">
    <property type="protein sequence ID" value="AFT71042.1"/>
    <property type="molecule type" value="Genomic_DNA"/>
</dbReference>
<protein>
    <submittedName>
        <fullName evidence="4">Integrase, catalytic region</fullName>
    </submittedName>
</protein>
<evidence type="ECO:0000313" key="5">
    <source>
        <dbReference type="Proteomes" id="UP000006286"/>
    </source>
</evidence>
<organism evidence="4 5">
    <name type="scientific">Alcanivorax dieselolei (strain DSM 16502 / CGMCC 1.3690 / MCCC 1A00001 / B-5)</name>
    <name type="common">Alloalcanivorax dieselolei</name>
    <dbReference type="NCBI Taxonomy" id="930169"/>
    <lineage>
        <taxon>Bacteria</taxon>
        <taxon>Pseudomonadati</taxon>
        <taxon>Pseudomonadota</taxon>
        <taxon>Gammaproteobacteria</taxon>
        <taxon>Oceanospirillales</taxon>
        <taxon>Alcanivoracaceae</taxon>
        <taxon>Alloalcanivorax</taxon>
    </lineage>
</organism>
<reference evidence="4 5" key="1">
    <citation type="journal article" date="2012" name="J. Bacteriol.">
        <title>Complete genome sequence of Alcanivorax dieselolei type strain B5.</title>
        <authorList>
            <person name="Lai Q."/>
            <person name="Li W."/>
            <person name="Shao Z."/>
        </authorList>
    </citation>
    <scope>NUCLEOTIDE SEQUENCE [LARGE SCALE GENOMIC DNA]</scope>
    <source>
        <strain evidence="5">DSM 16502 / CGMCC 1.3690 / B-5</strain>
    </source>
</reference>
<dbReference type="InterPro" id="IPR017895">
    <property type="entry name" value="HTH_IS408/IS1162_type"/>
</dbReference>
<dbReference type="InterPro" id="IPR001584">
    <property type="entry name" value="Integrase_cat-core"/>
</dbReference>
<dbReference type="PROSITE" id="PS50532">
    <property type="entry name" value="HTH_IS408"/>
    <property type="match status" value="1"/>
</dbReference>
<dbReference type="Proteomes" id="UP000006286">
    <property type="component" value="Chromosome"/>
</dbReference>
<dbReference type="PATRIC" id="fig|930169.3.peg.2741"/>
<feature type="domain" description="Integrase catalytic" evidence="3">
    <location>
        <begin position="128"/>
        <end position="327"/>
    </location>
</feature>
<evidence type="ECO:0000259" key="3">
    <source>
        <dbReference type="PROSITE" id="PS50994"/>
    </source>
</evidence>
<dbReference type="AlphaFoldDB" id="K0CH13"/>
<dbReference type="InterPro" id="IPR036397">
    <property type="entry name" value="RNaseH_sf"/>
</dbReference>
<dbReference type="InterPro" id="IPR054353">
    <property type="entry name" value="IstA-like_C"/>
</dbReference>
<comment type="similarity">
    <text evidence="1">Belongs to the transposase IS21/IS408/IS1162 family.</text>
</comment>
<gene>
    <name evidence="4" type="ordered locus">B5T_02774</name>
</gene>